<evidence type="ECO:0000256" key="2">
    <source>
        <dbReference type="ARBA" id="ARBA00022679"/>
    </source>
</evidence>
<evidence type="ECO:0000256" key="1">
    <source>
        <dbReference type="ARBA" id="ARBA00005771"/>
    </source>
</evidence>
<feature type="domain" description="Sulfotransferase" evidence="4">
    <location>
        <begin position="33"/>
        <end position="146"/>
    </location>
</feature>
<accession>A0A6A2YFK3</accession>
<evidence type="ECO:0000313" key="5">
    <source>
        <dbReference type="EMBL" id="KAE8672324.1"/>
    </source>
</evidence>
<name>A0A6A2YFK3_HIBSY</name>
<keyword evidence="2 3" id="KW-0808">Transferase</keyword>
<dbReference type="Pfam" id="PF00685">
    <property type="entry name" value="Sulfotransfer_1"/>
    <property type="match status" value="1"/>
</dbReference>
<sequence>MTEHLVQYQGFWLTPTMGLKTLMWIQYHFKPRPSDIFLATSPKTGTTWLKALIFATVNRSRYGSSDHPLLNTGPHDCFPFLDTYVDGNDRSLHELDAFPSPRLLATHLPFGLLPNSMTDDRSCRLVYIYRDPKDVLVSKWLFMNKLTPKL</sequence>
<protein>
    <recommendedName>
        <fullName evidence="3">Sulfotransferase</fullName>
        <ecNumber evidence="3">2.8.2.-</ecNumber>
    </recommendedName>
</protein>
<gene>
    <name evidence="5" type="ORF">F3Y22_tig00111847pilonHSYRG00293</name>
</gene>
<dbReference type="GO" id="GO:0008146">
    <property type="term" value="F:sulfotransferase activity"/>
    <property type="evidence" value="ECO:0007669"/>
    <property type="project" value="InterPro"/>
</dbReference>
<organism evidence="5 6">
    <name type="scientific">Hibiscus syriacus</name>
    <name type="common">Rose of Sharon</name>
    <dbReference type="NCBI Taxonomy" id="106335"/>
    <lineage>
        <taxon>Eukaryota</taxon>
        <taxon>Viridiplantae</taxon>
        <taxon>Streptophyta</taxon>
        <taxon>Embryophyta</taxon>
        <taxon>Tracheophyta</taxon>
        <taxon>Spermatophyta</taxon>
        <taxon>Magnoliopsida</taxon>
        <taxon>eudicotyledons</taxon>
        <taxon>Gunneridae</taxon>
        <taxon>Pentapetalae</taxon>
        <taxon>rosids</taxon>
        <taxon>malvids</taxon>
        <taxon>Malvales</taxon>
        <taxon>Malvaceae</taxon>
        <taxon>Malvoideae</taxon>
        <taxon>Hibiscus</taxon>
    </lineage>
</organism>
<dbReference type="PANTHER" id="PTHR11783">
    <property type="entry name" value="SULFOTRANSFERASE SULT"/>
    <property type="match status" value="1"/>
</dbReference>
<evidence type="ECO:0000259" key="4">
    <source>
        <dbReference type="Pfam" id="PF00685"/>
    </source>
</evidence>
<evidence type="ECO:0000313" key="6">
    <source>
        <dbReference type="Proteomes" id="UP000436088"/>
    </source>
</evidence>
<dbReference type="Proteomes" id="UP000436088">
    <property type="component" value="Unassembled WGS sequence"/>
</dbReference>
<dbReference type="EMBL" id="VEPZ02001449">
    <property type="protein sequence ID" value="KAE8672324.1"/>
    <property type="molecule type" value="Genomic_DNA"/>
</dbReference>
<dbReference type="Gene3D" id="3.40.50.300">
    <property type="entry name" value="P-loop containing nucleotide triphosphate hydrolases"/>
    <property type="match status" value="1"/>
</dbReference>
<reference evidence="5" key="1">
    <citation type="submission" date="2019-09" db="EMBL/GenBank/DDBJ databases">
        <title>Draft genome information of white flower Hibiscus syriacus.</title>
        <authorList>
            <person name="Kim Y.-M."/>
        </authorList>
    </citation>
    <scope>NUCLEOTIDE SEQUENCE [LARGE SCALE GENOMIC DNA]</scope>
    <source>
        <strain evidence="5">YM2019G1</strain>
    </source>
</reference>
<dbReference type="AlphaFoldDB" id="A0A6A2YFK3"/>
<dbReference type="SUPFAM" id="SSF52540">
    <property type="entry name" value="P-loop containing nucleoside triphosphate hydrolases"/>
    <property type="match status" value="1"/>
</dbReference>
<proteinExistence type="inferred from homology"/>
<comment type="caution">
    <text evidence="5">The sequence shown here is derived from an EMBL/GenBank/DDBJ whole genome shotgun (WGS) entry which is preliminary data.</text>
</comment>
<dbReference type="InterPro" id="IPR027417">
    <property type="entry name" value="P-loop_NTPase"/>
</dbReference>
<dbReference type="InterPro" id="IPR000863">
    <property type="entry name" value="Sulfotransferase_dom"/>
</dbReference>
<evidence type="ECO:0000256" key="3">
    <source>
        <dbReference type="RuleBase" id="RU361155"/>
    </source>
</evidence>
<comment type="similarity">
    <text evidence="1 3">Belongs to the sulfotransferase 1 family.</text>
</comment>
<dbReference type="EC" id="2.8.2.-" evidence="3"/>
<keyword evidence="6" id="KW-1185">Reference proteome</keyword>